<feature type="domain" description="Methyltransferase type 11" evidence="3">
    <location>
        <begin position="66"/>
        <end position="139"/>
    </location>
</feature>
<comment type="caution">
    <text evidence="4">The sequence shown here is derived from an EMBL/GenBank/DDBJ whole genome shotgun (WGS) entry which is preliminary data.</text>
</comment>
<evidence type="ECO:0000256" key="1">
    <source>
        <dbReference type="ARBA" id="ARBA00022603"/>
    </source>
</evidence>
<keyword evidence="5" id="KW-1185">Reference proteome</keyword>
<dbReference type="SUPFAM" id="SSF53335">
    <property type="entry name" value="S-adenosyl-L-methionine-dependent methyltransferases"/>
    <property type="match status" value="1"/>
</dbReference>
<dbReference type="GO" id="GO:0002098">
    <property type="term" value="P:tRNA wobble uridine modification"/>
    <property type="evidence" value="ECO:0007669"/>
    <property type="project" value="TreeGrafter"/>
</dbReference>
<dbReference type="InterPro" id="IPR029063">
    <property type="entry name" value="SAM-dependent_MTases_sf"/>
</dbReference>
<evidence type="ECO:0000259" key="3">
    <source>
        <dbReference type="Pfam" id="PF08241"/>
    </source>
</evidence>
<dbReference type="OrthoDB" id="271595at2759"/>
<dbReference type="CDD" id="cd02440">
    <property type="entry name" value="AdoMet_MTases"/>
    <property type="match status" value="1"/>
</dbReference>
<dbReference type="Proteomes" id="UP000310189">
    <property type="component" value="Unassembled WGS sequence"/>
</dbReference>
<sequence>MVKKHQLPLPSKQDLEWLERSPSSFESDNVHKIYDEIANHFSSTRYKPWPIISRFLESIGTNEIGLDAGCGNGKYIPLANHLFGLDRSINLLKHAHTAGDVVREVVLADALQSVTRKHVFDYAISIATIHHLATDKRRAESVQSLINAVSVNGGRILIYVWALEQGEDSRRAVPENSTTSSTSMGLDVWVPWVNKADGKVYNRYYHLFEKGELRSITEEAGRLSNVNLDIVQEGYEKDNWYIEVRTNGSVI</sequence>
<dbReference type="GO" id="GO:0030488">
    <property type="term" value="P:tRNA methylation"/>
    <property type="evidence" value="ECO:0007669"/>
    <property type="project" value="TreeGrafter"/>
</dbReference>
<protein>
    <recommendedName>
        <fullName evidence="3">Methyltransferase type 11 domain-containing protein</fullName>
    </recommendedName>
</protein>
<proteinExistence type="predicted"/>
<organism evidence="4 5">
    <name type="scientific">Wallemia hederae</name>
    <dbReference type="NCBI Taxonomy" id="1540922"/>
    <lineage>
        <taxon>Eukaryota</taxon>
        <taxon>Fungi</taxon>
        <taxon>Dikarya</taxon>
        <taxon>Basidiomycota</taxon>
        <taxon>Wallemiomycotina</taxon>
        <taxon>Wallemiomycetes</taxon>
        <taxon>Wallemiales</taxon>
        <taxon>Wallemiaceae</taxon>
        <taxon>Wallemia</taxon>
    </lineage>
</organism>
<name>A0A4T0FRB9_9BASI</name>
<dbReference type="InterPro" id="IPR013216">
    <property type="entry name" value="Methyltransf_11"/>
</dbReference>
<reference evidence="4 5" key="1">
    <citation type="submission" date="2019-03" db="EMBL/GenBank/DDBJ databases">
        <title>Sequencing 23 genomes of Wallemia ichthyophaga.</title>
        <authorList>
            <person name="Gostincar C."/>
        </authorList>
    </citation>
    <scope>NUCLEOTIDE SEQUENCE [LARGE SCALE GENOMIC DNA]</scope>
    <source>
        <strain evidence="4 5">EXF-5753</strain>
    </source>
</reference>
<dbReference type="PANTHER" id="PTHR13069:SF21">
    <property type="entry name" value="ALKYLATED DNA REPAIR PROTEIN ALKB HOMOLOG 8"/>
    <property type="match status" value="1"/>
</dbReference>
<dbReference type="EMBL" id="SPNW01000013">
    <property type="protein sequence ID" value="TIA91307.1"/>
    <property type="molecule type" value="Genomic_DNA"/>
</dbReference>
<dbReference type="InterPro" id="IPR051422">
    <property type="entry name" value="AlkB_tRNA_MeTrf/Diox"/>
</dbReference>
<dbReference type="Pfam" id="PF08241">
    <property type="entry name" value="Methyltransf_11"/>
    <property type="match status" value="1"/>
</dbReference>
<accession>A0A4T0FRB9</accession>
<dbReference type="Gene3D" id="3.40.50.150">
    <property type="entry name" value="Vaccinia Virus protein VP39"/>
    <property type="match status" value="1"/>
</dbReference>
<dbReference type="GO" id="GO:0005634">
    <property type="term" value="C:nucleus"/>
    <property type="evidence" value="ECO:0007669"/>
    <property type="project" value="TreeGrafter"/>
</dbReference>
<gene>
    <name evidence="4" type="ORF">E3P99_01129</name>
</gene>
<keyword evidence="2" id="KW-0808">Transferase</keyword>
<keyword evidence="1" id="KW-0489">Methyltransferase</keyword>
<evidence type="ECO:0000313" key="5">
    <source>
        <dbReference type="Proteomes" id="UP000310189"/>
    </source>
</evidence>
<dbReference type="GO" id="GO:0005737">
    <property type="term" value="C:cytoplasm"/>
    <property type="evidence" value="ECO:0007669"/>
    <property type="project" value="TreeGrafter"/>
</dbReference>
<dbReference type="PANTHER" id="PTHR13069">
    <property type="entry name" value="ALKYLATED DNA REPAIR PROTEIN ALKB HOMOLOG 8"/>
    <property type="match status" value="1"/>
</dbReference>
<dbReference type="GO" id="GO:0008757">
    <property type="term" value="F:S-adenosylmethionine-dependent methyltransferase activity"/>
    <property type="evidence" value="ECO:0007669"/>
    <property type="project" value="InterPro"/>
</dbReference>
<evidence type="ECO:0000313" key="4">
    <source>
        <dbReference type="EMBL" id="TIA91307.1"/>
    </source>
</evidence>
<dbReference type="GO" id="GO:0000049">
    <property type="term" value="F:tRNA binding"/>
    <property type="evidence" value="ECO:0007669"/>
    <property type="project" value="TreeGrafter"/>
</dbReference>
<evidence type="ECO:0000256" key="2">
    <source>
        <dbReference type="ARBA" id="ARBA00022679"/>
    </source>
</evidence>
<dbReference type="GO" id="GO:0106335">
    <property type="term" value="F:tRNA (5-carboxymethyluridine(34)-5-O)-methyltransferase activity"/>
    <property type="evidence" value="ECO:0007669"/>
    <property type="project" value="TreeGrafter"/>
</dbReference>
<dbReference type="AlphaFoldDB" id="A0A4T0FRB9"/>